<dbReference type="AlphaFoldDB" id="A0A6J7JER9"/>
<accession>A0A6J7JER9</accession>
<name>A0A6J7JER9_9ZZZZ</name>
<gene>
    <name evidence="2" type="ORF">UFOPK3708_01504</name>
</gene>
<dbReference type="EMBL" id="CAFBNA010000112">
    <property type="protein sequence ID" value="CAB4941845.1"/>
    <property type="molecule type" value="Genomic_DNA"/>
</dbReference>
<protein>
    <submittedName>
        <fullName evidence="2">Unannotated protein</fullName>
    </submittedName>
</protein>
<evidence type="ECO:0000313" key="2">
    <source>
        <dbReference type="EMBL" id="CAB4941845.1"/>
    </source>
</evidence>
<reference evidence="2" key="1">
    <citation type="submission" date="2020-05" db="EMBL/GenBank/DDBJ databases">
        <authorList>
            <person name="Chiriac C."/>
            <person name="Salcher M."/>
            <person name="Ghai R."/>
            <person name="Kavagutti S V."/>
        </authorList>
    </citation>
    <scope>NUCLEOTIDE SEQUENCE</scope>
</reference>
<organism evidence="2">
    <name type="scientific">freshwater metagenome</name>
    <dbReference type="NCBI Taxonomy" id="449393"/>
    <lineage>
        <taxon>unclassified sequences</taxon>
        <taxon>metagenomes</taxon>
        <taxon>ecological metagenomes</taxon>
    </lineage>
</organism>
<feature type="region of interest" description="Disordered" evidence="1">
    <location>
        <begin position="117"/>
        <end position="165"/>
    </location>
</feature>
<proteinExistence type="predicted"/>
<feature type="compositionally biased region" description="Basic residues" evidence="1">
    <location>
        <begin position="143"/>
        <end position="152"/>
    </location>
</feature>
<sequence>MERVPDHDVRTHLKWRHHLLRLHPRLGLRTRCVRPRPHLPCHRRHQLCPRSDRCVWRLRHGTSLHPVPHPIRLVSADCACIRRAPRRCLRTHSAPSLHPAATAPFRRDPWTHAAHSVAAVASPHPRRQRGRGQLPGSDQRKLGTVRHHGHGPHGHDHRCGSAVDVGSHTPAAEVEVRSPSSSHC</sequence>
<evidence type="ECO:0000256" key="1">
    <source>
        <dbReference type="SAM" id="MobiDB-lite"/>
    </source>
</evidence>